<reference evidence="8 9" key="1">
    <citation type="submission" date="2023-07" db="EMBL/GenBank/DDBJ databases">
        <title>Genomic Encyclopedia of Type Strains, Phase IV (KMG-IV): sequencing the most valuable type-strain genomes for metagenomic binning, comparative biology and taxonomic classification.</title>
        <authorList>
            <person name="Goeker M."/>
        </authorList>
    </citation>
    <scope>NUCLEOTIDE SEQUENCE [LARGE SCALE GENOMIC DNA]</scope>
    <source>
        <strain evidence="8 9">DSM 18695</strain>
    </source>
</reference>
<accession>A0ABU0IMG0</accession>
<keyword evidence="5" id="KW-0249">Electron transport</keyword>
<evidence type="ECO:0008006" key="10">
    <source>
        <dbReference type="Google" id="ProtNLM"/>
    </source>
</evidence>
<keyword evidence="3" id="KW-0679">Respiratory chain</keyword>
<keyword evidence="6" id="KW-0472">Membrane</keyword>
<proteinExistence type="predicted"/>
<dbReference type="Proteomes" id="UP001228905">
    <property type="component" value="Unassembled WGS sequence"/>
</dbReference>
<dbReference type="PANTHER" id="PTHR12219">
    <property type="entry name" value="NADH-UBIQUINONE OXIDOREDUCTASE"/>
    <property type="match status" value="1"/>
</dbReference>
<keyword evidence="9" id="KW-1185">Reference proteome</keyword>
<evidence type="ECO:0000313" key="8">
    <source>
        <dbReference type="EMBL" id="MDQ0463190.1"/>
    </source>
</evidence>
<keyword evidence="4" id="KW-0809">Transit peptide</keyword>
<dbReference type="InterPro" id="IPR038532">
    <property type="entry name" value="NDUFS4-like_sf"/>
</dbReference>
<dbReference type="Pfam" id="PF04800">
    <property type="entry name" value="NDUS4"/>
    <property type="match status" value="1"/>
</dbReference>
<name>A0ABU0IMG0_9CAUL</name>
<evidence type="ECO:0000256" key="3">
    <source>
        <dbReference type="ARBA" id="ARBA00022660"/>
    </source>
</evidence>
<gene>
    <name evidence="8" type="ORF">QO010_000938</name>
</gene>
<organism evidence="8 9">
    <name type="scientific">Caulobacter ginsengisoli</name>
    <dbReference type="NCBI Taxonomy" id="400775"/>
    <lineage>
        <taxon>Bacteria</taxon>
        <taxon>Pseudomonadati</taxon>
        <taxon>Pseudomonadota</taxon>
        <taxon>Alphaproteobacteria</taxon>
        <taxon>Caulobacterales</taxon>
        <taxon>Caulobacteraceae</taxon>
        <taxon>Caulobacter</taxon>
    </lineage>
</organism>
<evidence type="ECO:0000256" key="2">
    <source>
        <dbReference type="ARBA" id="ARBA00022448"/>
    </source>
</evidence>
<sequence length="135" mass="15262">MTLTPAGLRLDPAGPPSYAPTEDTLQTRRPEVNAMLARIYRPAKTAMQSGKAKTNDWLLEFEPASARRNDPLTGWTQSTDMNGQVRLNFETREEAVAYAQKHGIAFQVFETKEPKRIIKAYADNFATGRRIPWTH</sequence>
<evidence type="ECO:0000256" key="7">
    <source>
        <dbReference type="SAM" id="MobiDB-lite"/>
    </source>
</evidence>
<evidence type="ECO:0000313" key="9">
    <source>
        <dbReference type="Proteomes" id="UP001228905"/>
    </source>
</evidence>
<evidence type="ECO:0000256" key="5">
    <source>
        <dbReference type="ARBA" id="ARBA00022982"/>
    </source>
</evidence>
<comment type="subcellular location">
    <subcellularLocation>
        <location evidence="1">Membrane</location>
    </subcellularLocation>
</comment>
<protein>
    <recommendedName>
        <fullName evidence="10">ETC complex I subunit</fullName>
    </recommendedName>
</protein>
<keyword evidence="2" id="KW-0813">Transport</keyword>
<dbReference type="EMBL" id="JAUSVS010000001">
    <property type="protein sequence ID" value="MDQ0463190.1"/>
    <property type="molecule type" value="Genomic_DNA"/>
</dbReference>
<dbReference type="Gene3D" id="3.30.160.190">
    <property type="entry name" value="atu1810 like domain"/>
    <property type="match status" value="1"/>
</dbReference>
<feature type="region of interest" description="Disordered" evidence="7">
    <location>
        <begin position="1"/>
        <end position="24"/>
    </location>
</feature>
<evidence type="ECO:0000256" key="6">
    <source>
        <dbReference type="ARBA" id="ARBA00023136"/>
    </source>
</evidence>
<dbReference type="InterPro" id="IPR006885">
    <property type="entry name" value="NADH_UbQ_FeS_4_mit-like"/>
</dbReference>
<comment type="caution">
    <text evidence="8">The sequence shown here is derived from an EMBL/GenBank/DDBJ whole genome shotgun (WGS) entry which is preliminary data.</text>
</comment>
<evidence type="ECO:0000256" key="4">
    <source>
        <dbReference type="ARBA" id="ARBA00022946"/>
    </source>
</evidence>
<dbReference type="PANTHER" id="PTHR12219:SF8">
    <property type="entry name" value="NADH DEHYDROGENASE [UBIQUINONE] IRON-SULFUR PROTEIN 4, MITOCHONDRIAL"/>
    <property type="match status" value="1"/>
</dbReference>
<evidence type="ECO:0000256" key="1">
    <source>
        <dbReference type="ARBA" id="ARBA00004370"/>
    </source>
</evidence>